<gene>
    <name evidence="1" type="ORF">AW0309160_04393</name>
</gene>
<geneLocation type="plasmid" evidence="1">
    <name>pAWOD_2</name>
</geneLocation>
<dbReference type="RefSeq" id="WP_192957808.1">
    <property type="nucleotide sequence ID" value="NZ_LR721753.1"/>
</dbReference>
<dbReference type="AlphaFoldDB" id="A0A5Q4ZYG0"/>
<sequence>MLSELYTQAEMLIFFDWCKENVEEFEESDCDESFHYYVDDIMIGGWAGDAQQYFLKDDDKTKALLQECFQKS</sequence>
<name>A0A5Q4ZYG0_9GAMM</name>
<proteinExistence type="predicted"/>
<keyword evidence="1" id="KW-0614">Plasmid</keyword>
<organism evidence="1">
    <name type="scientific">Aliivibrio wodanis</name>
    <dbReference type="NCBI Taxonomy" id="80852"/>
    <lineage>
        <taxon>Bacteria</taxon>
        <taxon>Pseudomonadati</taxon>
        <taxon>Pseudomonadota</taxon>
        <taxon>Gammaproteobacteria</taxon>
        <taxon>Vibrionales</taxon>
        <taxon>Vibrionaceae</taxon>
        <taxon>Aliivibrio</taxon>
    </lineage>
</organism>
<accession>A0A5Q4ZYG0</accession>
<evidence type="ECO:0000313" key="1">
    <source>
        <dbReference type="EMBL" id="VVV06899.1"/>
    </source>
</evidence>
<reference evidence="1" key="1">
    <citation type="submission" date="2019-09" db="EMBL/GenBank/DDBJ databases">
        <authorList>
            <person name="Hjerde E."/>
        </authorList>
    </citation>
    <scope>NUCLEOTIDE SEQUENCE [LARGE SCALE GENOMIC DNA]</scope>
    <source>
        <strain evidence="1">06/09/160</strain>
        <plasmid evidence="1">pAWOD_2</plasmid>
    </source>
</reference>
<dbReference type="EMBL" id="LR721753">
    <property type="protein sequence ID" value="VVV06899.1"/>
    <property type="molecule type" value="Genomic_DNA"/>
</dbReference>
<protein>
    <submittedName>
        <fullName evidence="1">Uncharacterized protein</fullName>
    </submittedName>
</protein>